<dbReference type="EnsemblBacteria" id="ACI20990">
    <property type="protein sequence ID" value="ACI20990"/>
    <property type="gene ID" value="THEYE_A1805"/>
</dbReference>
<organism evidence="2 3">
    <name type="scientific">Thermodesulfovibrio yellowstonii (strain ATCC 51303 / DSM 11347 / YP87)</name>
    <dbReference type="NCBI Taxonomy" id="289376"/>
    <lineage>
        <taxon>Bacteria</taxon>
        <taxon>Pseudomonadati</taxon>
        <taxon>Nitrospirota</taxon>
        <taxon>Thermodesulfovibrionia</taxon>
        <taxon>Thermodesulfovibrionales</taxon>
        <taxon>Thermodesulfovibrionaceae</taxon>
        <taxon>Thermodesulfovibrio</taxon>
    </lineage>
</organism>
<dbReference type="eggNOG" id="COG4275">
    <property type="taxonomic scope" value="Bacteria"/>
</dbReference>
<feature type="domain" description="ChrB N-terminal" evidence="1">
    <location>
        <begin position="18"/>
        <end position="173"/>
    </location>
</feature>
<proteinExistence type="predicted"/>
<dbReference type="InParanoid" id="B5YHL0"/>
<evidence type="ECO:0000313" key="3">
    <source>
        <dbReference type="Proteomes" id="UP000000718"/>
    </source>
</evidence>
<dbReference type="AlphaFoldDB" id="B5YHL0"/>
<evidence type="ECO:0000313" key="2">
    <source>
        <dbReference type="EMBL" id="ACI20990.1"/>
    </source>
</evidence>
<dbReference type="PATRIC" id="fig|289376.4.peg.1761"/>
<dbReference type="STRING" id="289376.THEYE_A1805"/>
<reference evidence="3" key="1">
    <citation type="submission" date="2008-08" db="EMBL/GenBank/DDBJ databases">
        <title>The complete genome sequence of Thermodesulfovibrio yellowstonii strain ATCC 51303 / DSM 11347 / YP87.</title>
        <authorList>
            <person name="Dodson R.J."/>
            <person name="Durkin A.S."/>
            <person name="Wu M."/>
            <person name="Eisen J."/>
            <person name="Sutton G."/>
        </authorList>
    </citation>
    <scope>NUCLEOTIDE SEQUENCE [LARGE SCALE GENOMIC DNA]</scope>
    <source>
        <strain evidence="3">ATCC 51303 / DSM 11347 / YP87</strain>
    </source>
</reference>
<dbReference type="EMBL" id="CP001147">
    <property type="protein sequence ID" value="ACI20990.1"/>
    <property type="molecule type" value="Genomic_DNA"/>
</dbReference>
<reference evidence="2 3" key="2">
    <citation type="journal article" date="2015" name="Genome Announc.">
        <title>Genome Sequence of the Sulfate-Reducing Thermophilic Bacterium Thermodesulfovibrio yellowstonii Strain DSM 11347T (Phylum Nitrospirae).</title>
        <authorList>
            <person name="Bhatnagar S."/>
            <person name="Badger J.H."/>
            <person name="Madupu R."/>
            <person name="Khouri H.M."/>
            <person name="O'Connor E.M."/>
            <person name="Robb F.T."/>
            <person name="Ward N.L."/>
            <person name="Eisen J.A."/>
        </authorList>
    </citation>
    <scope>NUCLEOTIDE SEQUENCE [LARGE SCALE GENOMIC DNA]</scope>
    <source>
        <strain evidence="3">ATCC 51303 / DSM 11347 / YP87</strain>
    </source>
</reference>
<dbReference type="InterPro" id="IPR046858">
    <property type="entry name" value="ChrB_N"/>
</dbReference>
<dbReference type="RefSeq" id="WP_012545718.1">
    <property type="nucleotide sequence ID" value="NC_011296.1"/>
</dbReference>
<dbReference type="HOGENOM" id="CLU_114046_0_0_0"/>
<dbReference type="OrthoDB" id="9784302at2"/>
<name>B5YHL0_THEYD</name>
<accession>B5YHL0</accession>
<dbReference type="Proteomes" id="UP000000718">
    <property type="component" value="Chromosome"/>
</dbReference>
<protein>
    <submittedName>
        <fullName evidence="2">ChrB domain protein</fullName>
    </submittedName>
</protein>
<dbReference type="KEGG" id="tye:THEYE_A1805"/>
<keyword evidence="3" id="KW-1185">Reference proteome</keyword>
<sequence>MKWLFISYTVPSNPSRARVFIWRELKKLGAINYQTVWVLPYSKEIIEKVQNLEKTIENYGGQVLLAEGKVLNKEDEEKILNAFVEARNKEYQEVIEKCEDFFKEISFEIERQNFIFAEVEENEEELEKLKAWLKKVEKRDFVNAPLKKEAIEKIKKCTRVFEEFSKRVYKEAQKE</sequence>
<dbReference type="Pfam" id="PF20229">
    <property type="entry name" value="ChrB_N"/>
    <property type="match status" value="1"/>
</dbReference>
<evidence type="ECO:0000259" key="1">
    <source>
        <dbReference type="Pfam" id="PF20229"/>
    </source>
</evidence>
<gene>
    <name evidence="2" type="ordered locus">THEYE_A1805</name>
</gene>